<evidence type="ECO:0000313" key="2">
    <source>
        <dbReference type="EMBL" id="EMJ5135500.1"/>
    </source>
</evidence>
<dbReference type="RefSeq" id="WP_140186578.1">
    <property type="nucleotide sequence ID" value="NZ_VAUE01000015.1"/>
</dbReference>
<gene>
    <name evidence="2" type="ORF">RG298_003253</name>
</gene>
<dbReference type="EMBL" id="ABMABF030000011">
    <property type="protein sequence ID" value="EMJ5135500.1"/>
    <property type="molecule type" value="Genomic_DNA"/>
</dbReference>
<dbReference type="InterPro" id="IPR002654">
    <property type="entry name" value="Glyco_trans_25"/>
</dbReference>
<dbReference type="Pfam" id="PF01755">
    <property type="entry name" value="Glyco_transf_25"/>
    <property type="match status" value="1"/>
</dbReference>
<reference evidence="2" key="1">
    <citation type="submission" date="2024-02" db="EMBL/GenBank/DDBJ databases">
        <authorList>
            <consortium name="Clinical and Environmental Microbiology Branch: Whole genome sequencing antimicrobial resistance pathogens in the healthcare setting"/>
        </authorList>
    </citation>
    <scope>NUCLEOTIDE SEQUENCE</scope>
    <source>
        <strain evidence="2">2021GO-0154</strain>
    </source>
</reference>
<name>A0AAI9GK56_PROST</name>
<evidence type="ECO:0000259" key="1">
    <source>
        <dbReference type="Pfam" id="PF01755"/>
    </source>
</evidence>
<dbReference type="AlphaFoldDB" id="A0AAI9GK56"/>
<organism evidence="2">
    <name type="scientific">Providencia stuartii</name>
    <dbReference type="NCBI Taxonomy" id="588"/>
    <lineage>
        <taxon>Bacteria</taxon>
        <taxon>Pseudomonadati</taxon>
        <taxon>Pseudomonadota</taxon>
        <taxon>Gammaproteobacteria</taxon>
        <taxon>Enterobacterales</taxon>
        <taxon>Morganellaceae</taxon>
        <taxon>Providencia</taxon>
    </lineage>
</organism>
<accession>A0AAI9GK56</accession>
<dbReference type="CDD" id="cd06532">
    <property type="entry name" value="Glyco_transf_25"/>
    <property type="match status" value="1"/>
</dbReference>
<feature type="domain" description="Glycosyl transferase family 25" evidence="1">
    <location>
        <begin position="7"/>
        <end position="188"/>
    </location>
</feature>
<proteinExistence type="predicted"/>
<protein>
    <submittedName>
        <fullName evidence="2">Glycosyltransferase family 25 protein</fullName>
    </submittedName>
</protein>
<sequence>MKKNNVPIFIVSLKKDIERRNIITRSLLEQNLSWTMVDAVEGNELSHNYLNSLNLKYNKPSHPNEVACSLSHQSIYKKIIDSDVEWAIILEDDAIIDSPLSDFIHELERGKTSQLKKNHIYLLGGQEGLNSRTRLSLSFFNKTKISNVTFRKVTYKPSKLFRTCCYLIHRDECKKLTDLFADAYYVADSWDLFYKLNKVKGYFLAEVIKHPILNVENSNIERYRINKNNSRRKKGFIESKISLFFLQIRRFFRSLKY</sequence>
<comment type="caution">
    <text evidence="2">The sequence shown here is derived from an EMBL/GenBank/DDBJ whole genome shotgun (WGS) entry which is preliminary data.</text>
</comment>